<accession>A0A6J1SDQ9</accession>
<gene>
    <name evidence="10" type="primary">LOC113205889</name>
</gene>
<dbReference type="Gene3D" id="2.40.160.50">
    <property type="entry name" value="membrane protein fhac: a member of the omp85/tpsb transporter family"/>
    <property type="match status" value="1"/>
</dbReference>
<dbReference type="SMR" id="A0A6J1SDQ9"/>
<dbReference type="Proteomes" id="UP000504606">
    <property type="component" value="Unplaced"/>
</dbReference>
<dbReference type="Gene3D" id="3.10.20.310">
    <property type="entry name" value="membrane protein fhac"/>
    <property type="match status" value="1"/>
</dbReference>
<dbReference type="KEGG" id="foc:113205889"/>
<dbReference type="AlphaFoldDB" id="A0A6J1SDQ9"/>
<evidence type="ECO:0000256" key="7">
    <source>
        <dbReference type="ARBA" id="ARBA00023136"/>
    </source>
</evidence>
<reference evidence="10" key="1">
    <citation type="submission" date="2025-08" db="UniProtKB">
        <authorList>
            <consortium name="RefSeq"/>
        </authorList>
    </citation>
    <scope>IDENTIFICATION</scope>
    <source>
        <tissue evidence="10">Whole organism</tissue>
    </source>
</reference>
<keyword evidence="6" id="KW-0496">Mitochondrion</keyword>
<dbReference type="GO" id="GO:0033108">
    <property type="term" value="P:mitochondrial respiratory chain complex assembly"/>
    <property type="evidence" value="ECO:0007669"/>
    <property type="project" value="TreeGrafter"/>
</dbReference>
<evidence type="ECO:0000256" key="2">
    <source>
        <dbReference type="ARBA" id="ARBA00010913"/>
    </source>
</evidence>
<dbReference type="GO" id="GO:0005741">
    <property type="term" value="C:mitochondrial outer membrane"/>
    <property type="evidence" value="ECO:0007669"/>
    <property type="project" value="UniProtKB-SubCell"/>
</dbReference>
<evidence type="ECO:0000313" key="9">
    <source>
        <dbReference type="Proteomes" id="UP000504606"/>
    </source>
</evidence>
<name>A0A6J1SDQ9_FRAOC</name>
<evidence type="ECO:0000313" key="10">
    <source>
        <dbReference type="RefSeq" id="XP_026277459.1"/>
    </source>
</evidence>
<feature type="compositionally biased region" description="Basic and acidic residues" evidence="8">
    <location>
        <begin position="22"/>
        <end position="34"/>
    </location>
</feature>
<feature type="region of interest" description="Disordered" evidence="8">
    <location>
        <begin position="1"/>
        <end position="48"/>
    </location>
</feature>
<dbReference type="GO" id="GO:0045040">
    <property type="term" value="P:protein insertion into mitochondrial outer membrane"/>
    <property type="evidence" value="ECO:0007669"/>
    <property type="project" value="TreeGrafter"/>
</dbReference>
<comment type="similarity">
    <text evidence="2">Belongs to the SAM50/omp85 family.</text>
</comment>
<dbReference type="PANTHER" id="PTHR12815:SF18">
    <property type="entry name" value="SORTING AND ASSEMBLY MACHINERY COMPONENT 50 HOMOLOG"/>
    <property type="match status" value="1"/>
</dbReference>
<dbReference type="Pfam" id="PF01103">
    <property type="entry name" value="Omp85"/>
    <property type="match status" value="1"/>
</dbReference>
<dbReference type="InterPro" id="IPR034746">
    <property type="entry name" value="POTRA"/>
</dbReference>
<keyword evidence="4" id="KW-0812">Transmembrane</keyword>
<dbReference type="InterPro" id="IPR039910">
    <property type="entry name" value="D15-like"/>
</dbReference>
<dbReference type="PANTHER" id="PTHR12815">
    <property type="entry name" value="SORTING AND ASSEMBLY MACHINERY SAMM50 PROTEIN FAMILY MEMBER"/>
    <property type="match status" value="1"/>
</dbReference>
<dbReference type="FunFam" id="2.40.160.50:FF:000002">
    <property type="entry name" value="sorting and assembly machinery component 50 homolog"/>
    <property type="match status" value="1"/>
</dbReference>
<dbReference type="InterPro" id="IPR000184">
    <property type="entry name" value="Bac_surfAg_D15"/>
</dbReference>
<comment type="subcellular location">
    <subcellularLocation>
        <location evidence="1">Mitochondrion outer membrane</location>
        <topology evidence="1">Multi-pass membrane protein</topology>
    </subcellularLocation>
</comment>
<evidence type="ECO:0000256" key="6">
    <source>
        <dbReference type="ARBA" id="ARBA00023128"/>
    </source>
</evidence>
<dbReference type="RefSeq" id="XP_026277459.1">
    <property type="nucleotide sequence ID" value="XM_026421674.2"/>
</dbReference>
<keyword evidence="3" id="KW-1134">Transmembrane beta strand</keyword>
<evidence type="ECO:0000256" key="1">
    <source>
        <dbReference type="ARBA" id="ARBA00004374"/>
    </source>
</evidence>
<keyword evidence="9" id="KW-1185">Reference proteome</keyword>
<evidence type="ECO:0000256" key="8">
    <source>
        <dbReference type="SAM" id="MobiDB-lite"/>
    </source>
</evidence>
<organism evidence="9 10">
    <name type="scientific">Frankliniella occidentalis</name>
    <name type="common">Western flower thrips</name>
    <name type="synonym">Euthrips occidentalis</name>
    <dbReference type="NCBI Taxonomy" id="133901"/>
    <lineage>
        <taxon>Eukaryota</taxon>
        <taxon>Metazoa</taxon>
        <taxon>Ecdysozoa</taxon>
        <taxon>Arthropoda</taxon>
        <taxon>Hexapoda</taxon>
        <taxon>Insecta</taxon>
        <taxon>Pterygota</taxon>
        <taxon>Neoptera</taxon>
        <taxon>Paraneoptera</taxon>
        <taxon>Thysanoptera</taxon>
        <taxon>Terebrantia</taxon>
        <taxon>Thripoidea</taxon>
        <taxon>Thripidae</taxon>
        <taxon>Frankliniella</taxon>
    </lineage>
</organism>
<dbReference type="OrthoDB" id="1724197at2759"/>
<evidence type="ECO:0000256" key="4">
    <source>
        <dbReference type="ARBA" id="ARBA00022692"/>
    </source>
</evidence>
<feature type="compositionally biased region" description="Polar residues" evidence="8">
    <location>
        <begin position="35"/>
        <end position="44"/>
    </location>
</feature>
<dbReference type="GeneID" id="113205889"/>
<evidence type="ECO:0000256" key="3">
    <source>
        <dbReference type="ARBA" id="ARBA00022452"/>
    </source>
</evidence>
<keyword evidence="7" id="KW-0472">Membrane</keyword>
<proteinExistence type="inferred from homology"/>
<keyword evidence="5" id="KW-1000">Mitochondrion outer membrane</keyword>
<sequence>MGTVQAKEAPRNPIDISGLNNRRSENSPKADSKKNAPSNKQAQPTYPAAKFKTVRARVDKVNIEGLSRTKDDIIIESIQPLFSAGDFVEVLKQAHEIRERLVGLGCFNNVRIYIDTSSGKAATPDGLEVTFHVSEMRRLTGAINTLFGSNNEGSVALSMRLPNLMGRGERIQAECSYGNRRTSNYNFGFVKPLRGRSNAFFTTSVFQHFTEQPASGYKEIDRGLLFDLAFTSAPLVRHNLQWETTWRDLSVLNRTTAFEIREMSGPSLKGSLRHILSVDRRDQAIFPRSGTLWRITTEYAGIGGNVNFLKNEAQFQANIPLSNDVVFQATLHGGMLKSIGNTKPPSLCDHFFLGGPLSLRGFESRGVGPQAGRNALGASTYWAGGLHLYSPLPFIKPGGFADLFRAHLFLNAGNIGNFEFTDDYNHNLEVLGQNMRLAYGLGIAMKLGDIARVELNYCLPHMYQRTDAINKGLQFGIGFDFL</sequence>
<dbReference type="PROSITE" id="PS51779">
    <property type="entry name" value="POTRA"/>
    <property type="match status" value="1"/>
</dbReference>
<protein>
    <submittedName>
        <fullName evidence="10">Sorting and assembly machinery component 50 homolog</fullName>
    </submittedName>
</protein>
<evidence type="ECO:0000256" key="5">
    <source>
        <dbReference type="ARBA" id="ARBA00022787"/>
    </source>
</evidence>